<dbReference type="PANTHER" id="PTHR23401">
    <property type="entry name" value="CYCLIN DEPENDANT KINASE-5 ACTIVATOR"/>
    <property type="match status" value="1"/>
</dbReference>
<evidence type="ECO:0000256" key="2">
    <source>
        <dbReference type="SAM" id="MobiDB-lite"/>
    </source>
</evidence>
<evidence type="ECO:0000313" key="4">
    <source>
        <dbReference type="Proteomes" id="UP000279833"/>
    </source>
</evidence>
<name>A0A183KF20_9TREM</name>
<dbReference type="STRING" id="6186.A0A183KF20"/>
<dbReference type="AlphaFoldDB" id="A0A183KF20"/>
<proteinExistence type="inferred from homology"/>
<evidence type="ECO:0000313" key="5">
    <source>
        <dbReference type="WBParaSite" id="SCUD_0001361701-mRNA-1"/>
    </source>
</evidence>
<dbReference type="GO" id="GO:0061575">
    <property type="term" value="F:cyclin-dependent protein serine/threonine kinase activator activity"/>
    <property type="evidence" value="ECO:0007669"/>
    <property type="project" value="InterPro"/>
</dbReference>
<dbReference type="GO" id="GO:0030426">
    <property type="term" value="C:growth cone"/>
    <property type="evidence" value="ECO:0007669"/>
    <property type="project" value="TreeGrafter"/>
</dbReference>
<feature type="compositionally biased region" description="Pro residues" evidence="2">
    <location>
        <begin position="667"/>
        <end position="678"/>
    </location>
</feature>
<gene>
    <name evidence="3" type="ORF">SCUD_LOCUS13614</name>
</gene>
<organism evidence="5">
    <name type="scientific">Schistosoma curassoni</name>
    <dbReference type="NCBI Taxonomy" id="6186"/>
    <lineage>
        <taxon>Eukaryota</taxon>
        <taxon>Metazoa</taxon>
        <taxon>Spiralia</taxon>
        <taxon>Lophotrochozoa</taxon>
        <taxon>Platyhelminthes</taxon>
        <taxon>Trematoda</taxon>
        <taxon>Digenea</taxon>
        <taxon>Strigeidida</taxon>
        <taxon>Schistosomatoidea</taxon>
        <taxon>Schistosomatidae</taxon>
        <taxon>Schistosoma</taxon>
    </lineage>
</organism>
<dbReference type="SUPFAM" id="SSF47954">
    <property type="entry name" value="Cyclin-like"/>
    <property type="match status" value="2"/>
</dbReference>
<dbReference type="Proteomes" id="UP000279833">
    <property type="component" value="Unassembled WGS sequence"/>
</dbReference>
<dbReference type="GO" id="GO:0007411">
    <property type="term" value="P:axon guidance"/>
    <property type="evidence" value="ECO:0007669"/>
    <property type="project" value="TreeGrafter"/>
</dbReference>
<dbReference type="InterPro" id="IPR036915">
    <property type="entry name" value="Cyclin-like_sf"/>
</dbReference>
<protein>
    <submittedName>
        <fullName evidence="5">Cyclin-dependent kinase 5 activator</fullName>
    </submittedName>
</protein>
<dbReference type="WBParaSite" id="SCUD_0001361701-mRNA-1">
    <property type="protein sequence ID" value="SCUD_0001361701-mRNA-1"/>
    <property type="gene ID" value="SCUD_0001361701"/>
</dbReference>
<sequence>MGTVLSTFSNEDSSQYPVHSLRRPLSDVHKTKEFKCYIPSTPHNEPYDEYIDQHGSINKNLNFDQNGEALTIQKEYEYISGNRYIESDKTHNSANMFGLKRFLFSGLSRKTKMSVSNGIIPSLRTPDNRIHRLSVKSDGKNTVHGRGDQMKVLVHSKNHSTIEIPLFYCHQQKEHLEEDSTKLINNIQNIQLDNVQLNSISSSSYCDTSVPKEVSQFETLGITQSSCHFESRDIMNDSVSQEYRSSGQNSLTDFKSVYRKDFIIHHDTTTNTTINKHHKQLSEPNSRLRHRYSHCLSTEFNRKCCATHHHNNDIIGNTMPYTPSLVDLRWVARSKGSNIKHSNEQIYVSNSPYSLIENNSTVQSCQNNKDYFYIPTSTISEKSSKQLSTFNDNSSPVDTYPREYHHPNPTHHNYHQYQNNQLIVEHISRNVTDTSPSTRSCSFDMRFPLYNHHDNQSDKQNSSLCTVKDNYAPIFIPPNTSTLSESNNIKSFNLSCVHNCLSAQMFEIPDNNTQYNYQNETNKMEEQLSSKFDRHLTEYGIDLTIPSSPIHIQRKINGMGFDKYRNITKSISCYALKLFTHHNNNHFYQQKYKKSSVESTTMTKSFFRTNHIIYDRKISKIRSDKKMNDRMKKNSFVRDVEELKRYNQQFEESNTVAMTTTAMTTTSPPPPPPPPPTTKPTSAMNNNQKNSLIPQYYRTDAQSTDCIKCFNHRKSIGKLDGINGMFENLKSDHKLDRYYNMKHLNHDNHCYYDTSILQTSWRRGEVKKDQYQSGSGKSINNISMTTNTTTTTTTTTTATAPHVYNLFRQPIFKASTSELLKCLSIFIVARIQMNLLENSNHLHNSDLHGIQPAIIVAWIRAIDRALLLQGWSEVAFINPTHIVFLYMMLKNFIQNGNIHTERELHTIIMACLYLAYSYAGNEISYPLRPFLIAETNQFVAHSEGGNKKLLSSTMHVLTSSSSSSSSSTTATTSVENCLKSKVIDEVRNRFWQYVIRIVNEKSSEMLRINAEPILFTQMFKELTLYDNIVIAMKLFSNHNYHINNKNINIDDNNDRSG</sequence>
<evidence type="ECO:0000256" key="1">
    <source>
        <dbReference type="ARBA" id="ARBA00010175"/>
    </source>
</evidence>
<dbReference type="OrthoDB" id="7676799at2759"/>
<accession>A0A183KF20</accession>
<dbReference type="PANTHER" id="PTHR23401:SF0">
    <property type="entry name" value="CYCLIN-DEPENDENT KINASE 5 ACTIVATOR"/>
    <property type="match status" value="1"/>
</dbReference>
<keyword evidence="4" id="KW-1185">Reference proteome</keyword>
<feature type="region of interest" description="Disordered" evidence="2">
    <location>
        <begin position="661"/>
        <end position="688"/>
    </location>
</feature>
<dbReference type="InterPro" id="IPR004944">
    <property type="entry name" value="CDK5_activator"/>
</dbReference>
<evidence type="ECO:0000313" key="3">
    <source>
        <dbReference type="EMBL" id="VDP53404.1"/>
    </source>
</evidence>
<dbReference type="Gene3D" id="1.10.472.10">
    <property type="entry name" value="Cyclin-like"/>
    <property type="match status" value="2"/>
</dbReference>
<comment type="similarity">
    <text evidence="1">Belongs to the cyclin-dependent kinase 5 activator family.</text>
</comment>
<dbReference type="Pfam" id="PF03261">
    <property type="entry name" value="CDK5_activator"/>
    <property type="match status" value="2"/>
</dbReference>
<dbReference type="EMBL" id="UZAK01036023">
    <property type="protein sequence ID" value="VDP53404.1"/>
    <property type="molecule type" value="Genomic_DNA"/>
</dbReference>
<dbReference type="GO" id="GO:0016533">
    <property type="term" value="C:protein kinase 5 complex"/>
    <property type="evidence" value="ECO:0007669"/>
    <property type="project" value="InterPro"/>
</dbReference>
<reference evidence="3 4" key="2">
    <citation type="submission" date="2018-11" db="EMBL/GenBank/DDBJ databases">
        <authorList>
            <consortium name="Pathogen Informatics"/>
        </authorList>
    </citation>
    <scope>NUCLEOTIDE SEQUENCE [LARGE SCALE GENOMIC DNA]</scope>
    <source>
        <strain evidence="3">Dakar</strain>
        <strain evidence="4">Dakar, Senegal</strain>
    </source>
</reference>
<reference evidence="5" key="1">
    <citation type="submission" date="2016-06" db="UniProtKB">
        <authorList>
            <consortium name="WormBaseParasite"/>
        </authorList>
    </citation>
    <scope>IDENTIFICATION</scope>
</reference>
<dbReference type="GO" id="GO:0019901">
    <property type="term" value="F:protein kinase binding"/>
    <property type="evidence" value="ECO:0007669"/>
    <property type="project" value="TreeGrafter"/>
</dbReference>
<dbReference type="GO" id="GO:0005737">
    <property type="term" value="C:cytoplasm"/>
    <property type="evidence" value="ECO:0007669"/>
    <property type="project" value="TreeGrafter"/>
</dbReference>